<reference evidence="1 2" key="1">
    <citation type="submission" date="2024-02" db="EMBL/GenBank/DDBJ databases">
        <authorList>
            <person name="Vignale AGUSTIN F."/>
            <person name="Sosa J E."/>
            <person name="Modenutti C."/>
        </authorList>
    </citation>
    <scope>NUCLEOTIDE SEQUENCE [LARGE SCALE GENOMIC DNA]</scope>
</reference>
<evidence type="ECO:0000313" key="1">
    <source>
        <dbReference type="EMBL" id="CAK9142845.1"/>
    </source>
</evidence>
<organism evidence="1 2">
    <name type="scientific">Ilex paraguariensis</name>
    <name type="common">yerba mate</name>
    <dbReference type="NCBI Taxonomy" id="185542"/>
    <lineage>
        <taxon>Eukaryota</taxon>
        <taxon>Viridiplantae</taxon>
        <taxon>Streptophyta</taxon>
        <taxon>Embryophyta</taxon>
        <taxon>Tracheophyta</taxon>
        <taxon>Spermatophyta</taxon>
        <taxon>Magnoliopsida</taxon>
        <taxon>eudicotyledons</taxon>
        <taxon>Gunneridae</taxon>
        <taxon>Pentapetalae</taxon>
        <taxon>asterids</taxon>
        <taxon>campanulids</taxon>
        <taxon>Aquifoliales</taxon>
        <taxon>Aquifoliaceae</taxon>
        <taxon>Ilex</taxon>
    </lineage>
</organism>
<name>A0ABC8RH15_9AQUA</name>
<gene>
    <name evidence="1" type="ORF">ILEXP_LOCUS10539</name>
</gene>
<dbReference type="Proteomes" id="UP001642360">
    <property type="component" value="Unassembled WGS sequence"/>
</dbReference>
<protein>
    <submittedName>
        <fullName evidence="1">Uncharacterized protein</fullName>
    </submittedName>
</protein>
<dbReference type="AlphaFoldDB" id="A0ABC8RH15"/>
<comment type="caution">
    <text evidence="1">The sequence shown here is derived from an EMBL/GenBank/DDBJ whole genome shotgun (WGS) entry which is preliminary data.</text>
</comment>
<sequence>MGWRRWNSTDEGLYNQRADLAWGPFCTKKTFLDRSISLYSVLASDLLFKGVMAEFLNADRHRVLLVSKHMFKQCSIMMSEAVLRNPSTNQVGWMSWTHGARFIDTVVSDSGKVEYEGSSY</sequence>
<keyword evidence="2" id="KW-1185">Reference proteome</keyword>
<evidence type="ECO:0000313" key="2">
    <source>
        <dbReference type="Proteomes" id="UP001642360"/>
    </source>
</evidence>
<dbReference type="EMBL" id="CAUOFW020001258">
    <property type="protein sequence ID" value="CAK9142845.1"/>
    <property type="molecule type" value="Genomic_DNA"/>
</dbReference>
<accession>A0ABC8RH15</accession>
<proteinExistence type="predicted"/>